<evidence type="ECO:0008006" key="5">
    <source>
        <dbReference type="Google" id="ProtNLM"/>
    </source>
</evidence>
<feature type="region of interest" description="Disordered" evidence="3">
    <location>
        <begin position="303"/>
        <end position="328"/>
    </location>
</feature>
<dbReference type="EMBL" id="JAFIQS010000008">
    <property type="protein sequence ID" value="KAG5166760.1"/>
    <property type="molecule type" value="Genomic_DNA"/>
</dbReference>
<dbReference type="PANTHER" id="PTHR24320:SF148">
    <property type="entry name" value="NAD(P)-BINDING ROSSMANN-FOLD SUPERFAMILY PROTEIN"/>
    <property type="match status" value="1"/>
</dbReference>
<dbReference type="PANTHER" id="PTHR24320">
    <property type="entry name" value="RETINOL DEHYDROGENASE"/>
    <property type="match status" value="1"/>
</dbReference>
<evidence type="ECO:0000313" key="4">
    <source>
        <dbReference type="EMBL" id="KAG5166760.1"/>
    </source>
</evidence>
<dbReference type="InterPro" id="IPR002347">
    <property type="entry name" value="SDR_fam"/>
</dbReference>
<comment type="caution">
    <text evidence="4">The sequence shown here is derived from an EMBL/GenBank/DDBJ whole genome shotgun (WGS) entry which is preliminary data.</text>
</comment>
<dbReference type="GO" id="GO:0016491">
    <property type="term" value="F:oxidoreductase activity"/>
    <property type="evidence" value="ECO:0007669"/>
    <property type="project" value="UniProtKB-KW"/>
</dbReference>
<dbReference type="InterPro" id="IPR036291">
    <property type="entry name" value="NAD(P)-bd_dom_sf"/>
</dbReference>
<organism evidence="4">
    <name type="scientific">Psilocybe cubensis</name>
    <name type="common">Psychedelic mushroom</name>
    <name type="synonym">Stropharia cubensis</name>
    <dbReference type="NCBI Taxonomy" id="181762"/>
    <lineage>
        <taxon>Eukaryota</taxon>
        <taxon>Fungi</taxon>
        <taxon>Dikarya</taxon>
        <taxon>Basidiomycota</taxon>
        <taxon>Agaricomycotina</taxon>
        <taxon>Agaricomycetes</taxon>
        <taxon>Agaricomycetidae</taxon>
        <taxon>Agaricales</taxon>
        <taxon>Agaricineae</taxon>
        <taxon>Strophariaceae</taxon>
        <taxon>Psilocybe</taxon>
    </lineage>
</organism>
<reference evidence="4" key="1">
    <citation type="submission" date="2021-02" db="EMBL/GenBank/DDBJ databases">
        <title>Psilocybe cubensis genome.</title>
        <authorList>
            <person name="Mckernan K.J."/>
            <person name="Crawford S."/>
            <person name="Trippe A."/>
            <person name="Kane L.T."/>
            <person name="Mclaughlin S."/>
        </authorList>
    </citation>
    <scope>NUCLEOTIDE SEQUENCE [LARGE SCALE GENOMIC DNA]</scope>
    <source>
        <strain evidence="4">MGC-MH-2018</strain>
    </source>
</reference>
<comment type="similarity">
    <text evidence="1">Belongs to the short-chain dehydrogenases/reductases (SDR) family.</text>
</comment>
<dbReference type="SUPFAM" id="SSF51735">
    <property type="entry name" value="NAD(P)-binding Rossmann-fold domains"/>
    <property type="match status" value="1"/>
</dbReference>
<feature type="compositionally biased region" description="Gly residues" evidence="3">
    <location>
        <begin position="386"/>
        <end position="412"/>
    </location>
</feature>
<name>A0A8H8CJ03_PSICU</name>
<sequence>MKLKLTDFIRDQYTSLSLPSPSQSQLTNKTILITGGNTGLGFETAVHFASMAQPLAPARVVITCRTAEKGAEAVARIVGRAGGRAVAVAVAGGVDVGGGQGKGKGEVEGEGEGEGEGQGQTAEEDGKVRVEARVLELTDFASVRAFVDAFERAHERLDILLASAAVSPTKLGFTADGWETTTQVNILSPALLTLLLIPCMMRTAHRYKTTPRILLATSELHHMATLDAAMLDSGRFFRMYGYKDDMDIKTFDAGKQYFSTKGKPPSKSYWYSQNLTNTPSHNKTVLTILFIRALAARLAVHTPSSSSSSSSSSSQSTTPTPTTPARPLILAAAPNPGLCRTALRRHFSGVLYVLTTVLAWVVGRSAEVGCRVFVWAAVAGSGAGAGSGGGSGDGAGDGSSAGSVAGGGGGGDASARASTSANARGNTYVDETTLHGAYISTNRVDEPSDYIVSAEGARAQERVWDDLVRELARVDLRVEGVVREFLGGC</sequence>
<accession>A0A8H8CJ03</accession>
<evidence type="ECO:0000256" key="3">
    <source>
        <dbReference type="SAM" id="MobiDB-lite"/>
    </source>
</evidence>
<keyword evidence="2" id="KW-0560">Oxidoreductase</keyword>
<feature type="compositionally biased region" description="Low complexity" evidence="3">
    <location>
        <begin position="303"/>
        <end position="320"/>
    </location>
</feature>
<proteinExistence type="inferred from homology"/>
<dbReference type="Gene3D" id="3.40.50.720">
    <property type="entry name" value="NAD(P)-binding Rossmann-like Domain"/>
    <property type="match status" value="1"/>
</dbReference>
<dbReference type="Pfam" id="PF13561">
    <property type="entry name" value="adh_short_C2"/>
    <property type="match status" value="1"/>
</dbReference>
<feature type="region of interest" description="Disordered" evidence="3">
    <location>
        <begin position="386"/>
        <end position="418"/>
    </location>
</feature>
<protein>
    <recommendedName>
        <fullName evidence="5">NAD(P)-binding protein</fullName>
    </recommendedName>
</protein>
<feature type="region of interest" description="Disordered" evidence="3">
    <location>
        <begin position="99"/>
        <end position="125"/>
    </location>
</feature>
<dbReference type="AlphaFoldDB" id="A0A8H8CJ03"/>
<evidence type="ECO:0000256" key="1">
    <source>
        <dbReference type="ARBA" id="ARBA00006484"/>
    </source>
</evidence>
<gene>
    <name evidence="4" type="ORF">JR316_008850</name>
</gene>
<evidence type="ECO:0000256" key="2">
    <source>
        <dbReference type="ARBA" id="ARBA00023002"/>
    </source>
</evidence>